<dbReference type="Proteomes" id="UP000324748">
    <property type="component" value="Unassembled WGS sequence"/>
</dbReference>
<evidence type="ECO:0000313" key="2">
    <source>
        <dbReference type="EMBL" id="KAA1083173.1"/>
    </source>
</evidence>
<organism evidence="2 3">
    <name type="scientific">Puccinia graminis f. sp. tritici</name>
    <dbReference type="NCBI Taxonomy" id="56615"/>
    <lineage>
        <taxon>Eukaryota</taxon>
        <taxon>Fungi</taxon>
        <taxon>Dikarya</taxon>
        <taxon>Basidiomycota</taxon>
        <taxon>Pucciniomycotina</taxon>
        <taxon>Pucciniomycetes</taxon>
        <taxon>Pucciniales</taxon>
        <taxon>Pucciniaceae</taxon>
        <taxon>Puccinia</taxon>
    </lineage>
</organism>
<feature type="compositionally biased region" description="Polar residues" evidence="1">
    <location>
        <begin position="1"/>
        <end position="12"/>
    </location>
</feature>
<sequence length="132" mass="15020">MGKSCNSTSISKETCEVTHRSNPEEPEDRGYRVGSATTTQHTTRPEATAQYPTEDHERIPREKKPSITAEYRTNIIRMGRLPNCNLQVDLKFTDPKVCEATFVEHVLTTYLQTPKWTWGACAKTHPQKLKGE</sequence>
<feature type="region of interest" description="Disordered" evidence="1">
    <location>
        <begin position="1"/>
        <end position="67"/>
    </location>
</feature>
<proteinExistence type="predicted"/>
<evidence type="ECO:0000313" key="3">
    <source>
        <dbReference type="Proteomes" id="UP000324748"/>
    </source>
</evidence>
<protein>
    <submittedName>
        <fullName evidence="2">Uncharacterized protein</fullName>
    </submittedName>
</protein>
<accession>A0A5B0N3M1</accession>
<gene>
    <name evidence="2" type="ORF">PGT21_026970</name>
</gene>
<dbReference type="OrthoDB" id="153872at2759"/>
<feature type="compositionally biased region" description="Basic and acidic residues" evidence="1">
    <location>
        <begin position="53"/>
        <end position="65"/>
    </location>
</feature>
<dbReference type="EMBL" id="VSWC01000119">
    <property type="protein sequence ID" value="KAA1083173.1"/>
    <property type="molecule type" value="Genomic_DNA"/>
</dbReference>
<reference evidence="2 3" key="1">
    <citation type="submission" date="2019-05" db="EMBL/GenBank/DDBJ databases">
        <title>Emergence of the Ug99 lineage of the wheat stem rust pathogen through somatic hybridization.</title>
        <authorList>
            <person name="Li F."/>
            <person name="Upadhyaya N.M."/>
            <person name="Sperschneider J."/>
            <person name="Matny O."/>
            <person name="Nguyen-Phuc H."/>
            <person name="Mago R."/>
            <person name="Raley C."/>
            <person name="Miller M.E."/>
            <person name="Silverstein K.A.T."/>
            <person name="Henningsen E."/>
            <person name="Hirsch C.D."/>
            <person name="Visser B."/>
            <person name="Pretorius Z.A."/>
            <person name="Steffenson B.J."/>
            <person name="Schwessinger B."/>
            <person name="Dodds P.N."/>
            <person name="Figueroa M."/>
        </authorList>
    </citation>
    <scope>NUCLEOTIDE SEQUENCE [LARGE SCALE GENOMIC DNA]</scope>
    <source>
        <strain evidence="2">21-0</strain>
    </source>
</reference>
<name>A0A5B0N3M1_PUCGR</name>
<keyword evidence="3" id="KW-1185">Reference proteome</keyword>
<evidence type="ECO:0000256" key="1">
    <source>
        <dbReference type="SAM" id="MobiDB-lite"/>
    </source>
</evidence>
<dbReference type="AlphaFoldDB" id="A0A5B0N3M1"/>
<feature type="compositionally biased region" description="Basic and acidic residues" evidence="1">
    <location>
        <begin position="13"/>
        <end position="31"/>
    </location>
</feature>
<comment type="caution">
    <text evidence="2">The sequence shown here is derived from an EMBL/GenBank/DDBJ whole genome shotgun (WGS) entry which is preliminary data.</text>
</comment>